<dbReference type="RefSeq" id="WP_107570103.1">
    <property type="nucleotide sequence ID" value="NZ_PYYB01000002.1"/>
</dbReference>
<dbReference type="GO" id="GO:0006749">
    <property type="term" value="P:glutathione metabolic process"/>
    <property type="evidence" value="ECO:0007669"/>
    <property type="project" value="TreeGrafter"/>
</dbReference>
<name>A0A2T4UF29_9ACTN</name>
<evidence type="ECO:0000313" key="4">
    <source>
        <dbReference type="Proteomes" id="UP000240739"/>
    </source>
</evidence>
<dbReference type="Pfam" id="PF01968">
    <property type="entry name" value="Hydantoinase_A"/>
    <property type="match status" value="1"/>
</dbReference>
<dbReference type="PANTHER" id="PTHR11365:SF23">
    <property type="entry name" value="HYPOTHETICAL 5-OXOPROLINASE (EUROFUNG)-RELATED"/>
    <property type="match status" value="1"/>
</dbReference>
<feature type="domain" description="Hydantoinase A/oxoprolinase" evidence="1">
    <location>
        <begin position="199"/>
        <end position="484"/>
    </location>
</feature>
<dbReference type="OrthoDB" id="9768323at2"/>
<evidence type="ECO:0000313" key="3">
    <source>
        <dbReference type="EMBL" id="PTL56384.1"/>
    </source>
</evidence>
<dbReference type="Proteomes" id="UP000240739">
    <property type="component" value="Unassembled WGS sequence"/>
</dbReference>
<gene>
    <name evidence="3" type="ORF">C7Y72_15585</name>
</gene>
<dbReference type="EMBL" id="PYYB01000002">
    <property type="protein sequence ID" value="PTL56384.1"/>
    <property type="molecule type" value="Genomic_DNA"/>
</dbReference>
<reference evidence="3 4" key="1">
    <citation type="submission" date="2018-03" db="EMBL/GenBank/DDBJ databases">
        <title>Aquarubrobacter algicola gen. nov., sp. nov., a novel actinobacterium isolated from shallow eutrophic lake during the end of cyanobacterial harmful algal blooms.</title>
        <authorList>
            <person name="Chun S.J."/>
        </authorList>
    </citation>
    <scope>NUCLEOTIDE SEQUENCE [LARGE SCALE GENOMIC DNA]</scope>
    <source>
        <strain evidence="3 4">Seoho-28</strain>
    </source>
</reference>
<dbReference type="PANTHER" id="PTHR11365">
    <property type="entry name" value="5-OXOPROLINASE RELATED"/>
    <property type="match status" value="1"/>
</dbReference>
<organism evidence="3 4">
    <name type="scientific">Paraconexibacter algicola</name>
    <dbReference type="NCBI Taxonomy" id="2133960"/>
    <lineage>
        <taxon>Bacteria</taxon>
        <taxon>Bacillati</taxon>
        <taxon>Actinomycetota</taxon>
        <taxon>Thermoleophilia</taxon>
        <taxon>Solirubrobacterales</taxon>
        <taxon>Paraconexibacteraceae</taxon>
        <taxon>Paraconexibacter</taxon>
    </lineage>
</organism>
<comment type="caution">
    <text evidence="3">The sequence shown here is derived from an EMBL/GenBank/DDBJ whole genome shotgun (WGS) entry which is preliminary data.</text>
</comment>
<dbReference type="AlphaFoldDB" id="A0A2T4UF29"/>
<dbReference type="InterPro" id="IPR002821">
    <property type="entry name" value="Hydantoinase_A"/>
</dbReference>
<feature type="domain" description="Hydantoinase/oxoprolinase N-terminal" evidence="2">
    <location>
        <begin position="3"/>
        <end position="177"/>
    </location>
</feature>
<evidence type="ECO:0000259" key="2">
    <source>
        <dbReference type="Pfam" id="PF05378"/>
    </source>
</evidence>
<dbReference type="Pfam" id="PF05378">
    <property type="entry name" value="Hydant_A_N"/>
    <property type="match status" value="1"/>
</dbReference>
<dbReference type="InterPro" id="IPR043129">
    <property type="entry name" value="ATPase_NBD"/>
</dbReference>
<evidence type="ECO:0000259" key="1">
    <source>
        <dbReference type="Pfam" id="PF01968"/>
    </source>
</evidence>
<dbReference type="GO" id="GO:0005829">
    <property type="term" value="C:cytosol"/>
    <property type="evidence" value="ECO:0007669"/>
    <property type="project" value="TreeGrafter"/>
</dbReference>
<dbReference type="GO" id="GO:0017168">
    <property type="term" value="F:5-oxoprolinase (ATP-hydrolyzing) activity"/>
    <property type="evidence" value="ECO:0007669"/>
    <property type="project" value="TreeGrafter"/>
</dbReference>
<dbReference type="SUPFAM" id="SSF53067">
    <property type="entry name" value="Actin-like ATPase domain"/>
    <property type="match status" value="1"/>
</dbReference>
<dbReference type="InterPro" id="IPR008040">
    <property type="entry name" value="Hydant_A_N"/>
</dbReference>
<accession>A0A2T4UF29</accession>
<proteinExistence type="predicted"/>
<keyword evidence="4" id="KW-1185">Reference proteome</keyword>
<sequence>MLLGVDVGGTFTDAVLVDGDRVLTAKSPTTPQDQSLGVLAAVEAVLALAAAAPGAVTGFAHGMTVATNALLEGRGARTALVATEGFCDLVELGRQDRADLYRLDAAHPAPLVPPQRRVPAPERHAADGTVLRPLDEAAAERVAQAVAALDPEAVAVCLLHADRHTAHEQRLGAALRRRLPGVHVSLSHEVVGTFREAERAATTEVDAALSPLLRDYLRRLLDRAGAAGLPEPSIMQSSGGLTTAAHAAGHAALTVLSGPAGGAAAAALVARATGVPDLLCFDMGGTSCDVCVVQDGRVRETAGREVGGREIALPMVDIHTVGAGGGSIAWCDAGGALRVGPRSAGARPGPAAYGHGGTEPTVTDAHVVLGHLPGGTPLPGGLTIDAEAAHAAVAALGDRIGLDARATAAGMVRVADAEMVRALRVMTVERGVDPRDFALLAFGGAGPLHAVGIAEQLGIRRVVVPRAGGVLSALGLAAADRRTDEVRTVLLRGPEVTAAALRDAAGDAREVAWDARYAGQSFELTLTDVPPDPAALRHAFDTEHHARYGYADAEAVLEVVAVRRTRRAPGPAIDLAAGDPDPTAVRGPAVVGLPGATLVVPAGWSGAPDATGTLLLERAA</sequence>
<protein>
    <submittedName>
        <fullName evidence="3">Hydantoinase</fullName>
    </submittedName>
</protein>
<dbReference type="InterPro" id="IPR045079">
    <property type="entry name" value="Oxoprolinase-like"/>
</dbReference>